<dbReference type="AlphaFoldDB" id="A0A0F9HP86"/>
<name>A0A0F9HP86_9ZZZZ</name>
<proteinExistence type="predicted"/>
<evidence type="ECO:0000313" key="1">
    <source>
        <dbReference type="EMBL" id="KKM17096.1"/>
    </source>
</evidence>
<comment type="caution">
    <text evidence="1">The sequence shown here is derived from an EMBL/GenBank/DDBJ whole genome shotgun (WGS) entry which is preliminary data.</text>
</comment>
<organism evidence="1">
    <name type="scientific">marine sediment metagenome</name>
    <dbReference type="NCBI Taxonomy" id="412755"/>
    <lineage>
        <taxon>unclassified sequences</taxon>
        <taxon>metagenomes</taxon>
        <taxon>ecological metagenomes</taxon>
    </lineage>
</organism>
<reference evidence="1" key="1">
    <citation type="journal article" date="2015" name="Nature">
        <title>Complex archaea that bridge the gap between prokaryotes and eukaryotes.</title>
        <authorList>
            <person name="Spang A."/>
            <person name="Saw J.H."/>
            <person name="Jorgensen S.L."/>
            <person name="Zaremba-Niedzwiedzka K."/>
            <person name="Martijn J."/>
            <person name="Lind A.E."/>
            <person name="van Eijk R."/>
            <person name="Schleper C."/>
            <person name="Guy L."/>
            <person name="Ettema T.J."/>
        </authorList>
    </citation>
    <scope>NUCLEOTIDE SEQUENCE</scope>
</reference>
<dbReference type="EMBL" id="LAZR01014527">
    <property type="protein sequence ID" value="KKM17096.1"/>
    <property type="molecule type" value="Genomic_DNA"/>
</dbReference>
<protein>
    <submittedName>
        <fullName evidence="1">Uncharacterized protein</fullName>
    </submittedName>
</protein>
<accession>A0A0F9HP86</accession>
<gene>
    <name evidence="1" type="ORF">LCGC14_1679190</name>
</gene>
<sequence>MSARNEASWTDGVTTFTTEDEEPIARPIINSNTAITIGGRIKNQADSVRLQIETTILIPQLVDLPALTSILDNFNKEKTYTPSRTLHDRGSILPLKVIILSHFPEQRVGKGAVNFFYRINMEEVIET</sequence>